<sequence>MIKCYGTTLKEEHCKRPGPNNGYCYQHTNQDFTGRPTCVAINTRGVRCMLPKYSDNKCTLHVYKSDWTKRWSILNDKTIVVLPTLWKVEDYIEKHENSSVHPHYWYENQEKYLTKEVSLTKIDALTDLINEFAGKDHIWITIGSHFNLPYIDVFQVDPHFQYSEAFIYCVKIGKVYEMCNIENQRINQRFDF</sequence>
<protein>
    <submittedName>
        <fullName evidence="1">Zn-finger protein</fullName>
    </submittedName>
</protein>
<gene>
    <name evidence="1" type="ORF">LCPAC406_02090</name>
</gene>
<dbReference type="EMBL" id="MK500607">
    <property type="protein sequence ID" value="QBK93895.1"/>
    <property type="molecule type" value="Genomic_DNA"/>
</dbReference>
<evidence type="ECO:0000313" key="1">
    <source>
        <dbReference type="EMBL" id="QBK93895.1"/>
    </source>
</evidence>
<name>A0A481ZEU6_9VIRU</name>
<reference evidence="1" key="1">
    <citation type="journal article" date="2019" name="MBio">
        <title>Virus Genomes from Deep Sea Sediments Expand the Ocean Megavirome and Support Independent Origins of Viral Gigantism.</title>
        <authorList>
            <person name="Backstrom D."/>
            <person name="Yutin N."/>
            <person name="Jorgensen S.L."/>
            <person name="Dharamshi J."/>
            <person name="Homa F."/>
            <person name="Zaremba-Niedwiedzka K."/>
            <person name="Spang A."/>
            <person name="Wolf Y.I."/>
            <person name="Koonin E.V."/>
            <person name="Ettema T.J."/>
        </authorList>
    </citation>
    <scope>NUCLEOTIDE SEQUENCE</scope>
</reference>
<proteinExistence type="predicted"/>
<organism evidence="1">
    <name type="scientific">Pithovirus LCPAC406</name>
    <dbReference type="NCBI Taxonomy" id="2506599"/>
    <lineage>
        <taxon>Viruses</taxon>
        <taxon>Pithoviruses</taxon>
    </lineage>
</organism>
<accession>A0A481ZEU6</accession>